<proteinExistence type="predicted"/>
<feature type="region of interest" description="Disordered" evidence="1">
    <location>
        <begin position="1"/>
        <end position="32"/>
    </location>
</feature>
<name>A0A5B0P2E7_PUCGR</name>
<evidence type="ECO:0000256" key="1">
    <source>
        <dbReference type="SAM" id="MobiDB-lite"/>
    </source>
</evidence>
<evidence type="ECO:0000313" key="3">
    <source>
        <dbReference type="Proteomes" id="UP000324748"/>
    </source>
</evidence>
<comment type="caution">
    <text evidence="2">The sequence shown here is derived from an EMBL/GenBank/DDBJ whole genome shotgun (WGS) entry which is preliminary data.</text>
</comment>
<keyword evidence="3" id="KW-1185">Reference proteome</keyword>
<sequence length="313" mass="35605">MAQATKNTSKTRAAVSLNRLKDQKKKLTRKRSIPSTFGLKEVKFRVQSAQKTKRSSEGDGAVGNLQKTVKHIRIIGSIFFFGIPEQTQDKPEDPSDQLLLIWQRSRNSGQPTSRNYKRKPLTASKRLILLKCKLKEISAVELYSYESKRTEQNHRLVSLRFGEEPSWSLGDIDPCSFQFHNVVVDQNRETCVDGFELDPDENELVPELEIVPLDIFEEEESEIDDRDEDALWMSFINDAVGQISSEPDVLSGTDPLPLFRIKEENIDNVTTDNSAWFPFLKKEVSTLPNIRIFIINSDLSSPFATSNSLDGRP</sequence>
<dbReference type="AlphaFoldDB" id="A0A5B0P2E7"/>
<feature type="compositionally biased region" description="Polar residues" evidence="1">
    <location>
        <begin position="1"/>
        <end position="11"/>
    </location>
</feature>
<dbReference type="EMBL" id="VSWC01000079">
    <property type="protein sequence ID" value="KAA1094884.1"/>
    <property type="molecule type" value="Genomic_DNA"/>
</dbReference>
<reference evidence="2 3" key="1">
    <citation type="submission" date="2019-05" db="EMBL/GenBank/DDBJ databases">
        <title>Emergence of the Ug99 lineage of the wheat stem rust pathogen through somatic hybridization.</title>
        <authorList>
            <person name="Li F."/>
            <person name="Upadhyaya N.M."/>
            <person name="Sperschneider J."/>
            <person name="Matny O."/>
            <person name="Nguyen-Phuc H."/>
            <person name="Mago R."/>
            <person name="Raley C."/>
            <person name="Miller M.E."/>
            <person name="Silverstein K.A.T."/>
            <person name="Henningsen E."/>
            <person name="Hirsch C.D."/>
            <person name="Visser B."/>
            <person name="Pretorius Z.A."/>
            <person name="Steffenson B.J."/>
            <person name="Schwessinger B."/>
            <person name="Dodds P.N."/>
            <person name="Figueroa M."/>
        </authorList>
    </citation>
    <scope>NUCLEOTIDE SEQUENCE [LARGE SCALE GENOMIC DNA]</scope>
    <source>
        <strain evidence="2">21-0</strain>
    </source>
</reference>
<gene>
    <name evidence="2" type="ORF">PGT21_032046</name>
</gene>
<evidence type="ECO:0000313" key="2">
    <source>
        <dbReference type="EMBL" id="KAA1094884.1"/>
    </source>
</evidence>
<dbReference type="Proteomes" id="UP000324748">
    <property type="component" value="Unassembled WGS sequence"/>
</dbReference>
<accession>A0A5B0P2E7</accession>
<protein>
    <submittedName>
        <fullName evidence="2">Uncharacterized protein</fullName>
    </submittedName>
</protein>
<organism evidence="2 3">
    <name type="scientific">Puccinia graminis f. sp. tritici</name>
    <dbReference type="NCBI Taxonomy" id="56615"/>
    <lineage>
        <taxon>Eukaryota</taxon>
        <taxon>Fungi</taxon>
        <taxon>Dikarya</taxon>
        <taxon>Basidiomycota</taxon>
        <taxon>Pucciniomycotina</taxon>
        <taxon>Pucciniomycetes</taxon>
        <taxon>Pucciniales</taxon>
        <taxon>Pucciniaceae</taxon>
        <taxon>Puccinia</taxon>
    </lineage>
</organism>
<feature type="compositionally biased region" description="Basic residues" evidence="1">
    <location>
        <begin position="22"/>
        <end position="32"/>
    </location>
</feature>